<organism evidence="1 2">
    <name type="scientific">Marinomonas communis</name>
    <dbReference type="NCBI Taxonomy" id="28254"/>
    <lineage>
        <taxon>Bacteria</taxon>
        <taxon>Pseudomonadati</taxon>
        <taxon>Pseudomonadota</taxon>
        <taxon>Gammaproteobacteria</taxon>
        <taxon>Oceanospirillales</taxon>
        <taxon>Oceanospirillaceae</taxon>
        <taxon>Marinomonas</taxon>
    </lineage>
</organism>
<sequence>MTSSSYKKTQLRLAELVDETLYPCGAVWTEIANYVRNHPNKTYYTLDELEALIGASGFSVLTAVFRLSMPPYALFETTVEVFETDNSTTKLSVKEYQQCILNGGVQSDNGGFINIQEISERATIHLRVHHH</sequence>
<evidence type="ECO:0000313" key="1">
    <source>
        <dbReference type="EMBL" id="TDR14957.1"/>
    </source>
</evidence>
<dbReference type="AlphaFoldDB" id="A0A4R6XCP8"/>
<proteinExistence type="predicted"/>
<evidence type="ECO:0000313" key="2">
    <source>
        <dbReference type="Proteomes" id="UP000295729"/>
    </source>
</evidence>
<dbReference type="EMBL" id="SNZA01000001">
    <property type="protein sequence ID" value="TDR14957.1"/>
    <property type="molecule type" value="Genomic_DNA"/>
</dbReference>
<dbReference type="OrthoDB" id="6107800at2"/>
<reference evidence="1 2" key="1">
    <citation type="submission" date="2019-03" db="EMBL/GenBank/DDBJ databases">
        <title>Genomic Encyclopedia of Type Strains, Phase IV (KMG-IV): sequencing the most valuable type-strain genomes for metagenomic binning, comparative biology and taxonomic classification.</title>
        <authorList>
            <person name="Goeker M."/>
        </authorList>
    </citation>
    <scope>NUCLEOTIDE SEQUENCE [LARGE SCALE GENOMIC DNA]</scope>
    <source>
        <strain evidence="1 2">DSM 5604</strain>
    </source>
</reference>
<keyword evidence="2" id="KW-1185">Reference proteome</keyword>
<dbReference type="Proteomes" id="UP000295729">
    <property type="component" value="Unassembled WGS sequence"/>
</dbReference>
<dbReference type="RefSeq" id="WP_133559595.1">
    <property type="nucleotide sequence ID" value="NZ_SNZA01000001.1"/>
</dbReference>
<comment type="caution">
    <text evidence="1">The sequence shown here is derived from an EMBL/GenBank/DDBJ whole genome shotgun (WGS) entry which is preliminary data.</text>
</comment>
<protein>
    <submittedName>
        <fullName evidence="1">Uncharacterized protein</fullName>
    </submittedName>
</protein>
<accession>A0A4R6XCP8</accession>
<name>A0A4R6XCP8_9GAMM</name>
<gene>
    <name evidence="1" type="ORF">C8D85_0309</name>
</gene>